<protein>
    <submittedName>
        <fullName evidence="1">Uncharacterized protein</fullName>
    </submittedName>
</protein>
<dbReference type="Proteomes" id="UP000247409">
    <property type="component" value="Unassembled WGS sequence"/>
</dbReference>
<name>A0A2V3IWR3_9FLOR</name>
<keyword evidence="2" id="KW-1185">Reference proteome</keyword>
<evidence type="ECO:0000313" key="1">
    <source>
        <dbReference type="EMBL" id="PXF46594.1"/>
    </source>
</evidence>
<dbReference type="EMBL" id="NBIV01000035">
    <property type="protein sequence ID" value="PXF46594.1"/>
    <property type="molecule type" value="Genomic_DNA"/>
</dbReference>
<organism evidence="1 2">
    <name type="scientific">Gracilariopsis chorda</name>
    <dbReference type="NCBI Taxonomy" id="448386"/>
    <lineage>
        <taxon>Eukaryota</taxon>
        <taxon>Rhodophyta</taxon>
        <taxon>Florideophyceae</taxon>
        <taxon>Rhodymeniophycidae</taxon>
        <taxon>Gracilariales</taxon>
        <taxon>Gracilariaceae</taxon>
        <taxon>Gracilariopsis</taxon>
    </lineage>
</organism>
<dbReference type="AlphaFoldDB" id="A0A2V3IWR3"/>
<reference evidence="1 2" key="1">
    <citation type="journal article" date="2018" name="Mol. Biol. Evol.">
        <title>Analysis of the draft genome of the red seaweed Gracilariopsis chorda provides insights into genome size evolution in Rhodophyta.</title>
        <authorList>
            <person name="Lee J."/>
            <person name="Yang E.C."/>
            <person name="Graf L."/>
            <person name="Yang J.H."/>
            <person name="Qiu H."/>
            <person name="Zel Zion U."/>
            <person name="Chan C.X."/>
            <person name="Stephens T.G."/>
            <person name="Weber A.P.M."/>
            <person name="Boo G.H."/>
            <person name="Boo S.M."/>
            <person name="Kim K.M."/>
            <person name="Shin Y."/>
            <person name="Jung M."/>
            <person name="Lee S.J."/>
            <person name="Yim H.S."/>
            <person name="Lee J.H."/>
            <person name="Bhattacharya D."/>
            <person name="Yoon H.S."/>
        </authorList>
    </citation>
    <scope>NUCLEOTIDE SEQUENCE [LARGE SCALE GENOMIC DNA]</scope>
    <source>
        <strain evidence="1 2">SKKU-2015</strain>
        <tissue evidence="1">Whole body</tissue>
    </source>
</reference>
<comment type="caution">
    <text evidence="1">The sequence shown here is derived from an EMBL/GenBank/DDBJ whole genome shotgun (WGS) entry which is preliminary data.</text>
</comment>
<accession>A0A2V3IWR3</accession>
<proteinExistence type="predicted"/>
<sequence length="134" mass="15149">MSLDSPVLYMDADFGQRPYPEPMEICNPPEDEVTSANSQGGQGEWVMMDIDAWASEIWGFQYNGEVWSHQSFDYADPEYSEDLDFCIEKLAALDLDEAVSGDGEVWSPELDYADPGYRDDLYLVIQSLEALKLS</sequence>
<evidence type="ECO:0000313" key="2">
    <source>
        <dbReference type="Proteomes" id="UP000247409"/>
    </source>
</evidence>
<gene>
    <name evidence="1" type="ORF">BWQ96_03583</name>
</gene>